<dbReference type="RefSeq" id="WP_072912816.1">
    <property type="nucleotide sequence ID" value="NZ_FRAR01000011.1"/>
</dbReference>
<evidence type="ECO:0000256" key="1">
    <source>
        <dbReference type="ARBA" id="ARBA00008542"/>
    </source>
</evidence>
<dbReference type="PANTHER" id="PTHR42733">
    <property type="entry name" value="DJ-1 PROTEIN"/>
    <property type="match status" value="1"/>
</dbReference>
<keyword evidence="3" id="KW-0378">Hydrolase</keyword>
<dbReference type="InterPro" id="IPR029062">
    <property type="entry name" value="Class_I_gatase-like"/>
</dbReference>
<dbReference type="AlphaFoldDB" id="A0A1M6RT19"/>
<gene>
    <name evidence="3" type="ORF">SAMN02745123_01606</name>
</gene>
<sequence>MAPKKIALFVEDNYNDLEFWYPYYRMKEEGYQVSIIGTGNREKFTSKQGLVAQINLSSSQVNTAEFDAVIIPGGYAPDKMRIDQDMLRIVREMNGAGKVVASICHAGWVLVSAGVLKGKQATACIMIKDDLVNAGAAYLDQEVVVDGNIITSRVPDDLPAFCREILKNLK</sequence>
<keyword evidence="4" id="KW-1185">Reference proteome</keyword>
<organism evidence="3 4">
    <name type="scientific">Desulforamulus aeronauticus DSM 10349</name>
    <dbReference type="NCBI Taxonomy" id="1121421"/>
    <lineage>
        <taxon>Bacteria</taxon>
        <taxon>Bacillati</taxon>
        <taxon>Bacillota</taxon>
        <taxon>Clostridia</taxon>
        <taxon>Eubacteriales</taxon>
        <taxon>Peptococcaceae</taxon>
        <taxon>Desulforamulus</taxon>
    </lineage>
</organism>
<dbReference type="Proteomes" id="UP000183997">
    <property type="component" value="Unassembled WGS sequence"/>
</dbReference>
<proteinExistence type="inferred from homology"/>
<dbReference type="SUPFAM" id="SSF52317">
    <property type="entry name" value="Class I glutamine amidotransferase-like"/>
    <property type="match status" value="1"/>
</dbReference>
<keyword evidence="3" id="KW-0645">Protease</keyword>
<evidence type="ECO:0000313" key="3">
    <source>
        <dbReference type="EMBL" id="SHK35631.1"/>
    </source>
</evidence>
<dbReference type="InterPro" id="IPR002818">
    <property type="entry name" value="DJ-1/PfpI"/>
</dbReference>
<dbReference type="STRING" id="1121421.SAMN02745123_01606"/>
<dbReference type="OrthoDB" id="9800516at2"/>
<evidence type="ECO:0000259" key="2">
    <source>
        <dbReference type="Pfam" id="PF01965"/>
    </source>
</evidence>
<name>A0A1M6RT19_9FIRM</name>
<dbReference type="PROSITE" id="PS51276">
    <property type="entry name" value="PEPTIDASE_C56_PFPI"/>
    <property type="match status" value="1"/>
</dbReference>
<dbReference type="EMBL" id="FRAR01000011">
    <property type="protein sequence ID" value="SHK35631.1"/>
    <property type="molecule type" value="Genomic_DNA"/>
</dbReference>
<dbReference type="Pfam" id="PF01965">
    <property type="entry name" value="DJ-1_PfpI"/>
    <property type="match status" value="1"/>
</dbReference>
<dbReference type="InterPro" id="IPR006286">
    <property type="entry name" value="C56_PfpI-like"/>
</dbReference>
<comment type="similarity">
    <text evidence="1">Belongs to the peptidase C56 family.</text>
</comment>
<evidence type="ECO:0000313" key="4">
    <source>
        <dbReference type="Proteomes" id="UP000183997"/>
    </source>
</evidence>
<reference evidence="4" key="1">
    <citation type="submission" date="2016-11" db="EMBL/GenBank/DDBJ databases">
        <authorList>
            <person name="Varghese N."/>
            <person name="Submissions S."/>
        </authorList>
    </citation>
    <scope>NUCLEOTIDE SEQUENCE [LARGE SCALE GENOMIC DNA]</scope>
    <source>
        <strain evidence="4">DSM 10349</strain>
    </source>
</reference>
<feature type="domain" description="DJ-1/PfpI" evidence="2">
    <location>
        <begin position="4"/>
        <end position="167"/>
    </location>
</feature>
<accession>A0A1M6RT19</accession>
<dbReference type="Gene3D" id="3.40.50.880">
    <property type="match status" value="1"/>
</dbReference>
<dbReference type="CDD" id="cd03134">
    <property type="entry name" value="GATase1_PfpI_like"/>
    <property type="match status" value="1"/>
</dbReference>
<dbReference type="NCBIfam" id="TIGR01382">
    <property type="entry name" value="PfpI"/>
    <property type="match status" value="1"/>
</dbReference>
<dbReference type="GO" id="GO:0006508">
    <property type="term" value="P:proteolysis"/>
    <property type="evidence" value="ECO:0007669"/>
    <property type="project" value="UniProtKB-KW"/>
</dbReference>
<dbReference type="GO" id="GO:0008233">
    <property type="term" value="F:peptidase activity"/>
    <property type="evidence" value="ECO:0007669"/>
    <property type="project" value="UniProtKB-KW"/>
</dbReference>
<protein>
    <submittedName>
        <fullName evidence="3">Protease I</fullName>
    </submittedName>
</protein>